<dbReference type="SUPFAM" id="SSF53448">
    <property type="entry name" value="Nucleotide-diphospho-sugar transferases"/>
    <property type="match status" value="1"/>
</dbReference>
<evidence type="ECO:0000313" key="3">
    <source>
        <dbReference type="Proteomes" id="UP000316371"/>
    </source>
</evidence>
<dbReference type="EMBL" id="VJZT01000009">
    <property type="protein sequence ID" value="TRX39287.1"/>
    <property type="molecule type" value="Genomic_DNA"/>
</dbReference>
<dbReference type="Gene3D" id="3.90.550.10">
    <property type="entry name" value="Spore Coat Polysaccharide Biosynthesis Protein SpsA, Chain A"/>
    <property type="match status" value="1"/>
</dbReference>
<sequence>MKNKVVFVLLAGGKSARMGVAKGLLPYNNSFWILEQINRIAKSTLSDVYIGLGFHHERYFEAIPWLTAAQHDFVTYRGIRVRVVLNKNPETGSFSTCQTVLKEIPLQSTILLNPIDIPILNPVDLQRIINTKNDIVQPNFEGKNGHPIQLSSFFWNNLVLQNPLNTRLDLEIKKLDPSQITTIAVADSLITQNINTSADWISFLAFDEK</sequence>
<dbReference type="InterPro" id="IPR025877">
    <property type="entry name" value="MobA-like_NTP_Trfase"/>
</dbReference>
<comment type="caution">
    <text evidence="2">The sequence shown here is derived from an EMBL/GenBank/DDBJ whole genome shotgun (WGS) entry which is preliminary data.</text>
</comment>
<dbReference type="InterPro" id="IPR029044">
    <property type="entry name" value="Nucleotide-diphossugar_trans"/>
</dbReference>
<keyword evidence="3" id="KW-1185">Reference proteome</keyword>
<dbReference type="OrthoDB" id="9779263at2"/>
<dbReference type="RefSeq" id="WP_144256629.1">
    <property type="nucleotide sequence ID" value="NZ_VJZT01000009.1"/>
</dbReference>
<dbReference type="Proteomes" id="UP000316371">
    <property type="component" value="Unassembled WGS sequence"/>
</dbReference>
<dbReference type="AlphaFoldDB" id="A0A553E2L2"/>
<protein>
    <recommendedName>
        <fullName evidence="1">MobA-like NTP transferase domain-containing protein</fullName>
    </recommendedName>
</protein>
<proteinExistence type="predicted"/>
<dbReference type="PANTHER" id="PTHR43777">
    <property type="entry name" value="MOLYBDENUM COFACTOR CYTIDYLYLTRANSFERASE"/>
    <property type="match status" value="1"/>
</dbReference>
<organism evidence="2 3">
    <name type="scientific">Flavobacterium restrictum</name>
    <dbReference type="NCBI Taxonomy" id="2594428"/>
    <lineage>
        <taxon>Bacteria</taxon>
        <taxon>Pseudomonadati</taxon>
        <taxon>Bacteroidota</taxon>
        <taxon>Flavobacteriia</taxon>
        <taxon>Flavobacteriales</taxon>
        <taxon>Flavobacteriaceae</taxon>
        <taxon>Flavobacterium</taxon>
    </lineage>
</organism>
<name>A0A553E2L2_9FLAO</name>
<evidence type="ECO:0000313" key="2">
    <source>
        <dbReference type="EMBL" id="TRX39287.1"/>
    </source>
</evidence>
<accession>A0A553E2L2</accession>
<feature type="domain" description="MobA-like NTP transferase" evidence="1">
    <location>
        <begin position="8"/>
        <end position="151"/>
    </location>
</feature>
<evidence type="ECO:0000259" key="1">
    <source>
        <dbReference type="Pfam" id="PF12804"/>
    </source>
</evidence>
<dbReference type="GO" id="GO:0016779">
    <property type="term" value="F:nucleotidyltransferase activity"/>
    <property type="evidence" value="ECO:0007669"/>
    <property type="project" value="UniProtKB-ARBA"/>
</dbReference>
<dbReference type="Pfam" id="PF12804">
    <property type="entry name" value="NTP_transf_3"/>
    <property type="match status" value="1"/>
</dbReference>
<gene>
    <name evidence="2" type="ORF">FNW21_10165</name>
</gene>
<reference evidence="2 3" key="1">
    <citation type="submission" date="2019-07" db="EMBL/GenBank/DDBJ databases">
        <title>Novel species of Flavobacterium.</title>
        <authorList>
            <person name="Liu Q."/>
            <person name="Xin Y.-H."/>
        </authorList>
    </citation>
    <scope>NUCLEOTIDE SEQUENCE [LARGE SCALE GENOMIC DNA]</scope>
    <source>
        <strain evidence="2 3">LB1R34</strain>
    </source>
</reference>
<dbReference type="PANTHER" id="PTHR43777:SF1">
    <property type="entry name" value="MOLYBDENUM COFACTOR CYTIDYLYLTRANSFERASE"/>
    <property type="match status" value="1"/>
</dbReference>